<name>A0A8S5S2Y0_9CAUD</name>
<reference evidence="1" key="1">
    <citation type="journal article" date="2021" name="Proc. Natl. Acad. Sci. U.S.A.">
        <title>A Catalog of Tens of Thousands of Viruses from Human Metagenomes Reveals Hidden Associations with Chronic Diseases.</title>
        <authorList>
            <person name="Tisza M.J."/>
            <person name="Buck C.B."/>
        </authorList>
    </citation>
    <scope>NUCLEOTIDE SEQUENCE</scope>
    <source>
        <strain evidence="1">CtCIv11</strain>
    </source>
</reference>
<sequence length="53" mass="6449">MSRIIYKIRDKKRINKCRKHLYGWKNSIPLGFYTQKSLIIHRCLHKLTSVFQS</sequence>
<organism evidence="1">
    <name type="scientific">Siphoviridae sp. ctCIv11</name>
    <dbReference type="NCBI Taxonomy" id="2827806"/>
    <lineage>
        <taxon>Viruses</taxon>
        <taxon>Duplodnaviria</taxon>
        <taxon>Heunggongvirae</taxon>
        <taxon>Uroviricota</taxon>
        <taxon>Caudoviricetes</taxon>
    </lineage>
</organism>
<dbReference type="EMBL" id="BK032513">
    <property type="protein sequence ID" value="DAF45034.1"/>
    <property type="molecule type" value="Genomic_DNA"/>
</dbReference>
<evidence type="ECO:0000313" key="1">
    <source>
        <dbReference type="EMBL" id="DAF45034.1"/>
    </source>
</evidence>
<proteinExistence type="predicted"/>
<accession>A0A8S5S2Y0</accession>
<protein>
    <submittedName>
        <fullName evidence="1">Uncharacterized protein</fullName>
    </submittedName>
</protein>